<feature type="domain" description="Mur ligase C-terminal" evidence="4">
    <location>
        <begin position="261"/>
        <end position="386"/>
    </location>
</feature>
<evidence type="ECO:0000256" key="1">
    <source>
        <dbReference type="ARBA" id="ARBA00022598"/>
    </source>
</evidence>
<dbReference type="InterPro" id="IPR004101">
    <property type="entry name" value="Mur_ligase_C"/>
</dbReference>
<dbReference type="Gene3D" id="3.40.1190.10">
    <property type="entry name" value="Mur-like, catalytic domain"/>
    <property type="match status" value="1"/>
</dbReference>
<gene>
    <name evidence="6" type="ORF">Athens101428_479</name>
</gene>
<dbReference type="Proteomes" id="UP000316495">
    <property type="component" value="Unassembled WGS sequence"/>
</dbReference>
<name>A0A554LM47_9BACT</name>
<dbReference type="PANTHER" id="PTHR43024:SF1">
    <property type="entry name" value="UDP-N-ACETYLMURAMOYL-TRIPEPTIDE--D-ALANYL-D-ALANINE LIGASE"/>
    <property type="match status" value="1"/>
</dbReference>
<dbReference type="InterPro" id="IPR036615">
    <property type="entry name" value="Mur_ligase_C_dom_sf"/>
</dbReference>
<sequence length="420" mass="46763">MRRKILKIIESYLQFLARWKVRRAKPKIVAISGSYGKTLTKEAVFLVLSKKFGKDVGKNWGNMNSTLGLPLAILGLKNYTFGAGFLLDLIKAKWGFFFHKLPKILVLELGIDKPGEMGRLLKIVTPNIAVITGISETHLEGFMNIDGVKKEKELLLHALPKDGIAIISADDENSKNFEISEGVKIIFVGKSGDISYSNLEVSISGTTFDLKIGGQIIQINSKLLGRHQIQALLIASAVAKELGVEIEKIKSALEEIMPEKGRMNPLKIKNGIVIIDDSYNSNPKSAEEALSTLSKIKYSGRKVAVLGNMNELGSYEKEGHLRVGRVAGKIVDLLIAVGDNAQFIARGAKESENLKNQIVTFKTTDEAIREIKNYLHPTDLVLVKGSQNRVRLEKLIKYLIDDDKFAEKVLVRQERKWENR</sequence>
<dbReference type="Gene3D" id="3.90.190.20">
    <property type="entry name" value="Mur ligase, C-terminal domain"/>
    <property type="match status" value="1"/>
</dbReference>
<feature type="domain" description="Mur ligase central" evidence="5">
    <location>
        <begin position="31"/>
        <end position="239"/>
    </location>
</feature>
<evidence type="ECO:0000313" key="6">
    <source>
        <dbReference type="EMBL" id="TSC93956.1"/>
    </source>
</evidence>
<organism evidence="6 7">
    <name type="scientific">Candidatus Berkelbacteria bacterium Athens1014_28</name>
    <dbReference type="NCBI Taxonomy" id="2017145"/>
    <lineage>
        <taxon>Bacteria</taxon>
        <taxon>Candidatus Berkelbacteria</taxon>
    </lineage>
</organism>
<evidence type="ECO:0000313" key="7">
    <source>
        <dbReference type="Proteomes" id="UP000316495"/>
    </source>
</evidence>
<dbReference type="SUPFAM" id="SSF53623">
    <property type="entry name" value="MurD-like peptide ligases, catalytic domain"/>
    <property type="match status" value="1"/>
</dbReference>
<protein>
    <submittedName>
        <fullName evidence="6">UDP-N-acetylmuramoyl-tripeptide--D-alanyl-D-alanine ligase</fullName>
    </submittedName>
</protein>
<keyword evidence="1 6" id="KW-0436">Ligase</keyword>
<dbReference type="PANTHER" id="PTHR43024">
    <property type="entry name" value="UDP-N-ACETYLMURAMOYL-TRIPEPTIDE--D-ALANYL-D-ALANINE LIGASE"/>
    <property type="match status" value="1"/>
</dbReference>
<dbReference type="SUPFAM" id="SSF53244">
    <property type="entry name" value="MurD-like peptide ligases, peptide-binding domain"/>
    <property type="match status" value="1"/>
</dbReference>
<reference evidence="6 7" key="1">
    <citation type="submission" date="2017-07" db="EMBL/GenBank/DDBJ databases">
        <title>Mechanisms for carbon and nitrogen cycling indicate functional differentiation within the Candidate Phyla Radiation.</title>
        <authorList>
            <person name="Danczak R.E."/>
            <person name="Johnston M.D."/>
            <person name="Kenah C."/>
            <person name="Slattery M."/>
            <person name="Wrighton K.C."/>
            <person name="Wilkins M.J."/>
        </authorList>
    </citation>
    <scope>NUCLEOTIDE SEQUENCE [LARGE SCALE GENOMIC DNA]</scope>
    <source>
        <strain evidence="6">Athens1014_28</strain>
    </source>
</reference>
<evidence type="ECO:0000256" key="2">
    <source>
        <dbReference type="ARBA" id="ARBA00022741"/>
    </source>
</evidence>
<dbReference type="Pfam" id="PF08245">
    <property type="entry name" value="Mur_ligase_M"/>
    <property type="match status" value="1"/>
</dbReference>
<dbReference type="GO" id="GO:0005524">
    <property type="term" value="F:ATP binding"/>
    <property type="evidence" value="ECO:0007669"/>
    <property type="project" value="UniProtKB-KW"/>
</dbReference>
<dbReference type="InterPro" id="IPR051046">
    <property type="entry name" value="MurCDEF_CellWall_CoF430Synth"/>
</dbReference>
<evidence type="ECO:0000259" key="5">
    <source>
        <dbReference type="Pfam" id="PF08245"/>
    </source>
</evidence>
<comment type="caution">
    <text evidence="6">The sequence shown here is derived from an EMBL/GenBank/DDBJ whole genome shotgun (WGS) entry which is preliminary data.</text>
</comment>
<dbReference type="InterPro" id="IPR013221">
    <property type="entry name" value="Mur_ligase_cen"/>
</dbReference>
<dbReference type="AlphaFoldDB" id="A0A554LM47"/>
<keyword evidence="2" id="KW-0547">Nucleotide-binding</keyword>
<proteinExistence type="predicted"/>
<evidence type="ECO:0000256" key="3">
    <source>
        <dbReference type="ARBA" id="ARBA00022840"/>
    </source>
</evidence>
<evidence type="ECO:0000259" key="4">
    <source>
        <dbReference type="Pfam" id="PF02875"/>
    </source>
</evidence>
<accession>A0A554LM47</accession>
<dbReference type="GO" id="GO:0016881">
    <property type="term" value="F:acid-amino acid ligase activity"/>
    <property type="evidence" value="ECO:0007669"/>
    <property type="project" value="InterPro"/>
</dbReference>
<dbReference type="InterPro" id="IPR036565">
    <property type="entry name" value="Mur-like_cat_sf"/>
</dbReference>
<keyword evidence="3" id="KW-0067">ATP-binding</keyword>
<dbReference type="EMBL" id="VMGN01000024">
    <property type="protein sequence ID" value="TSC93956.1"/>
    <property type="molecule type" value="Genomic_DNA"/>
</dbReference>
<dbReference type="Pfam" id="PF02875">
    <property type="entry name" value="Mur_ligase_C"/>
    <property type="match status" value="1"/>
</dbReference>